<dbReference type="InterPro" id="IPR023398">
    <property type="entry name" value="TIF_eIF4e-like"/>
</dbReference>
<feature type="region of interest" description="Disordered" evidence="3">
    <location>
        <begin position="133"/>
        <end position="165"/>
    </location>
</feature>
<dbReference type="OrthoDB" id="67171at2759"/>
<evidence type="ECO:0000313" key="5">
    <source>
        <dbReference type="EMBL" id="GMH68066.1"/>
    </source>
</evidence>
<dbReference type="Proteomes" id="UP001165082">
    <property type="component" value="Unassembled WGS sequence"/>
</dbReference>
<dbReference type="PANTHER" id="PTHR31977">
    <property type="entry name" value="UPF0696 PROTEIN C11ORF68"/>
    <property type="match status" value="1"/>
</dbReference>
<dbReference type="Pfam" id="PF08939">
    <property type="entry name" value="Bles03"/>
    <property type="match status" value="1"/>
</dbReference>
<name>A0A9W7ACU0_9STRA</name>
<feature type="signal peptide" evidence="4">
    <location>
        <begin position="1"/>
        <end position="21"/>
    </location>
</feature>
<reference evidence="5" key="1">
    <citation type="submission" date="2022-07" db="EMBL/GenBank/DDBJ databases">
        <title>Genome analysis of Parmales, a sister group of diatoms, reveals the evolutionary specialization of diatoms from phago-mixotrophs to photoautotrophs.</title>
        <authorList>
            <person name="Ban H."/>
            <person name="Sato S."/>
            <person name="Yoshikawa S."/>
            <person name="Kazumasa Y."/>
            <person name="Nakamura Y."/>
            <person name="Ichinomiya M."/>
            <person name="Saitoh K."/>
            <person name="Sato N."/>
            <person name="Blanc-Mathieu R."/>
            <person name="Endo H."/>
            <person name="Kuwata A."/>
            <person name="Ogata H."/>
        </authorList>
    </citation>
    <scope>NUCLEOTIDE SEQUENCE</scope>
</reference>
<dbReference type="InterPro" id="IPR015034">
    <property type="entry name" value="Bles03"/>
</dbReference>
<dbReference type="AlphaFoldDB" id="A0A9W7ACU0"/>
<evidence type="ECO:0000313" key="6">
    <source>
        <dbReference type="Proteomes" id="UP001165082"/>
    </source>
</evidence>
<dbReference type="Gene3D" id="3.30.760.10">
    <property type="entry name" value="RNA Cap, Translation Initiation Factor Eif4e"/>
    <property type="match status" value="1"/>
</dbReference>
<evidence type="ECO:0000256" key="2">
    <source>
        <dbReference type="SAM" id="Coils"/>
    </source>
</evidence>
<sequence length="884" mass="96934">ATQMLVLTVLKSSLSLPYASALIDAVPVSKLLTTLAEQEGHCLLVIDDDDELGDASEIHSLGMRIKALIEASKLTLKVCWVQDVAESDSDTEEDEENLKFLRSLCGRDNVVTAPVSGLMPALKKLEQSFKNYTNAGSSAPAPPSSKATVTPNEPKPDPPDPSEPTNALLQSTLTLAASVKNESARLDVLKDAIKRARDSALTNDDDAGKVLRGSLYIGEEVVKMGQALDHGGWSAAERKMYLSMKEGKMREVSRVTKRKREAAGDGEGGVKDEVKDELKGNEVKDNVKPDIEDAPMKRVKNESAPNPTTTTTTNDAIEVVTPALPPPVEVIDVDLSDSDEYAAPPPPFLPLSPPPPPPSDPHLLVDPLQGNRILWPHPTRPTMDIDEFLPSALPSRVSGDTCSWIQVLNTSPVSPCFDTDGREKGTYDTSAYARILDDQMCLPTFAARNSNRDACSALILSAAKERRDTSGKWMVFAPPSVLDALWSGIAKATARGELGSASKVAPSLGQDKERKLICVYVPDFGDRRQVKRVLENLLELLKGFEGAYCAGFKPDIFTHLDIYSGNQWQLLVCIYKVKEALDWEFGAEECAVEKVKPDPELTTTTTTTTTAQAVTDENVKRELQTYSNETPKPFALQAPPGGSTGTGLIVRTGVSRTTLVPVVGNLQKLLQRCNAETLEEIERRFSEHGWAFFETLDGGEDGIVAPPVKPFLISLGEMTPIQIAPLTVTSHKSLLYVSPIPKDRDLADLLLESKQRLKELKEDMKVVKNLIREIAREGRCWTIPSYGSVRLGHTKDPVYKMKFKINKDLFQDLSEELRSLVVDKLKLITVRVTQTSDRYFKSSSKNVKRVRGKQDNIVLSTTLADGDGGGDEDNEWCFENVNDV</sequence>
<dbReference type="PANTHER" id="PTHR31977:SF1">
    <property type="entry name" value="UPF0696 PROTEIN C11ORF68"/>
    <property type="match status" value="1"/>
</dbReference>
<organism evidence="5 6">
    <name type="scientific">Triparma retinervis</name>
    <dbReference type="NCBI Taxonomy" id="2557542"/>
    <lineage>
        <taxon>Eukaryota</taxon>
        <taxon>Sar</taxon>
        <taxon>Stramenopiles</taxon>
        <taxon>Ochrophyta</taxon>
        <taxon>Bolidophyceae</taxon>
        <taxon>Parmales</taxon>
        <taxon>Triparmaceae</taxon>
        <taxon>Triparma</taxon>
    </lineage>
</organism>
<feature type="chain" id="PRO_5040968433" evidence="4">
    <location>
        <begin position="22"/>
        <end position="884"/>
    </location>
</feature>
<keyword evidence="2" id="KW-0175">Coiled coil</keyword>
<feature type="compositionally biased region" description="Low complexity" evidence="3">
    <location>
        <begin position="133"/>
        <end position="152"/>
    </location>
</feature>
<gene>
    <name evidence="5" type="ORF">TrRE_jg12271</name>
</gene>
<evidence type="ECO:0000256" key="1">
    <source>
        <dbReference type="ARBA" id="ARBA00010568"/>
    </source>
</evidence>
<comment type="caution">
    <text evidence="5">The sequence shown here is derived from an EMBL/GenBank/DDBJ whole genome shotgun (WGS) entry which is preliminary data.</text>
</comment>
<keyword evidence="4" id="KW-0732">Signal</keyword>
<proteinExistence type="inferred from homology"/>
<dbReference type="EMBL" id="BRXZ01001313">
    <property type="protein sequence ID" value="GMH68066.1"/>
    <property type="molecule type" value="Genomic_DNA"/>
</dbReference>
<feature type="non-terminal residue" evidence="5">
    <location>
        <position position="1"/>
    </location>
</feature>
<evidence type="ECO:0000256" key="4">
    <source>
        <dbReference type="SAM" id="SignalP"/>
    </source>
</evidence>
<feature type="compositionally biased region" description="Basic and acidic residues" evidence="3">
    <location>
        <begin position="268"/>
        <end position="293"/>
    </location>
</feature>
<feature type="region of interest" description="Disordered" evidence="3">
    <location>
        <begin position="252"/>
        <end position="293"/>
    </location>
</feature>
<accession>A0A9W7ACU0</accession>
<protein>
    <submittedName>
        <fullName evidence="5">Uncharacterized protein</fullName>
    </submittedName>
</protein>
<feature type="coiled-coil region" evidence="2">
    <location>
        <begin position="750"/>
        <end position="777"/>
    </location>
</feature>
<dbReference type="SUPFAM" id="SSF55418">
    <property type="entry name" value="eIF4e-like"/>
    <property type="match status" value="1"/>
</dbReference>
<comment type="similarity">
    <text evidence="1">Belongs to the UPF0696 family.</text>
</comment>
<evidence type="ECO:0000256" key="3">
    <source>
        <dbReference type="SAM" id="MobiDB-lite"/>
    </source>
</evidence>
<keyword evidence="6" id="KW-1185">Reference proteome</keyword>